<evidence type="ECO:0000313" key="2">
    <source>
        <dbReference type="EMBL" id="KAA1080228.1"/>
    </source>
</evidence>
<gene>
    <name evidence="2" type="ORF">PGTUg99_025149</name>
</gene>
<proteinExistence type="predicted"/>
<dbReference type="Proteomes" id="UP000325313">
    <property type="component" value="Unassembled WGS sequence"/>
</dbReference>
<sequence>MISGNGTYGIKKAIEITSANAFKAFTTEAIRVYPSKVIFCLEMKDPREIVKAQTQRSLLSMHFGPPAVRAALQRSQRRQLNNKKVDIGDERVHEVIPALRESIRKNSASELWAWATAIVSEVEGVDLTHPPHGPKYPTFVWGSRKVPTAPAIPAEPTGSSALSHSTGALAPPKSSGQSRLARMFHPDSSPAPPIPAKPTGSSAPSHSTAMSAPAKPPGQSRLAQMFNPDSSPGRLTLSQCKSRSTIPPGRAESDVEVLPSPNFLINRAGQEDPRDVPGYCLLSATPFDPSLEFRQVSDHKEVFDAHNLSEIDELDPEIDQPINPSASKLGAGIPQLPMQQSAYVPVNQMATRTPGNPMPPPSHPPLSRLANPRNLTPIVPNSRQIDPAAIPNPAMQPVHPPIPNSPIQPVRPPAAISSERSSGLLDCFNNRLPASAMEDVSLETYLFLALIPPGDELTRAQLLVCGITHWSFFRSASLGMLVGYGFPPGTAQLLCDGVTRLADHFELGPNSV</sequence>
<protein>
    <submittedName>
        <fullName evidence="2">Uncharacterized protein</fullName>
    </submittedName>
</protein>
<comment type="caution">
    <text evidence="2">The sequence shown here is derived from an EMBL/GenBank/DDBJ whole genome shotgun (WGS) entry which is preliminary data.</text>
</comment>
<dbReference type="AlphaFoldDB" id="A0A5B0MVZ4"/>
<feature type="compositionally biased region" description="Polar residues" evidence="1">
    <location>
        <begin position="199"/>
        <end position="210"/>
    </location>
</feature>
<evidence type="ECO:0000313" key="3">
    <source>
        <dbReference type="Proteomes" id="UP000325313"/>
    </source>
</evidence>
<evidence type="ECO:0000256" key="1">
    <source>
        <dbReference type="SAM" id="MobiDB-lite"/>
    </source>
</evidence>
<dbReference type="EMBL" id="VDEP01000442">
    <property type="protein sequence ID" value="KAA1080228.1"/>
    <property type="molecule type" value="Genomic_DNA"/>
</dbReference>
<organism evidence="2 3">
    <name type="scientific">Puccinia graminis f. sp. tritici</name>
    <dbReference type="NCBI Taxonomy" id="56615"/>
    <lineage>
        <taxon>Eukaryota</taxon>
        <taxon>Fungi</taxon>
        <taxon>Dikarya</taxon>
        <taxon>Basidiomycota</taxon>
        <taxon>Pucciniomycotina</taxon>
        <taxon>Pucciniomycetes</taxon>
        <taxon>Pucciniales</taxon>
        <taxon>Pucciniaceae</taxon>
        <taxon>Puccinia</taxon>
    </lineage>
</organism>
<feature type="region of interest" description="Disordered" evidence="1">
    <location>
        <begin position="150"/>
        <end position="255"/>
    </location>
</feature>
<feature type="compositionally biased region" description="Polar residues" evidence="1">
    <location>
        <begin position="236"/>
        <end position="245"/>
    </location>
</feature>
<name>A0A5B0MVZ4_PUCGR</name>
<accession>A0A5B0MVZ4</accession>
<feature type="compositionally biased region" description="Polar residues" evidence="1">
    <location>
        <begin position="157"/>
        <end position="166"/>
    </location>
</feature>
<reference evidence="2 3" key="1">
    <citation type="submission" date="2019-05" db="EMBL/GenBank/DDBJ databases">
        <title>Emergence of the Ug99 lineage of the wheat stem rust pathogen through somatic hybridization.</title>
        <authorList>
            <person name="Li F."/>
            <person name="Upadhyaya N.M."/>
            <person name="Sperschneider J."/>
            <person name="Matny O."/>
            <person name="Nguyen-Phuc H."/>
            <person name="Mago R."/>
            <person name="Raley C."/>
            <person name="Miller M.E."/>
            <person name="Silverstein K.A.T."/>
            <person name="Henningsen E."/>
            <person name="Hirsch C.D."/>
            <person name="Visser B."/>
            <person name="Pretorius Z.A."/>
            <person name="Steffenson B.J."/>
            <person name="Schwessinger B."/>
            <person name="Dodds P.N."/>
            <person name="Figueroa M."/>
        </authorList>
    </citation>
    <scope>NUCLEOTIDE SEQUENCE [LARGE SCALE GENOMIC DNA]</scope>
    <source>
        <strain evidence="2 3">Ug99</strain>
    </source>
</reference>